<sequence length="398" mass="42414">MKIETLTHHGMGRATDGSLIARTLQGEEVEVQADGSVRILTPSADRVAAPCRHYKSCGGCAVQHARDDYVAAWKIGIVAKALSGQGIETDIAGITTSPAQSRRRARLSGRRTKKGALVGFHARASDTLVAVPDCQLLLPELTALIPTLEELTVIAASRKAEVNFIVTHSLAGPDVAVLTEKPLTSGLRIELAAFAQNHGLARLVWNDEPVVTLQPPAQKFGRAHVVPPPGAFLQATAHAEAALVAEVKRITKGADRIVDLFSGCGTFALPLAETAEVHAVESEAAMLKALDAGWRVATGLKRVSTETRDLFRRPLLPDELTKFDAAVIDPPRAGAESQMGELAQGGPSVVAMVSCNPVTFARDARILISSGYAMQPVQVVDQFRWSNHVEVVAAFTRS</sequence>
<keyword evidence="3 4" id="KW-0949">S-adenosyl-L-methionine</keyword>
<evidence type="ECO:0000256" key="2">
    <source>
        <dbReference type="ARBA" id="ARBA00022679"/>
    </source>
</evidence>
<name>A0A238LCM0_9RHOB</name>
<evidence type="ECO:0000313" key="5">
    <source>
        <dbReference type="EMBL" id="SMY07165.1"/>
    </source>
</evidence>
<dbReference type="AlphaFoldDB" id="A0A238LCM0"/>
<keyword evidence="2 4" id="KW-0808">Transferase</keyword>
<dbReference type="Gene3D" id="2.40.50.1070">
    <property type="match status" value="1"/>
</dbReference>
<dbReference type="Gene3D" id="3.40.50.150">
    <property type="entry name" value="Vaccinia Virus protein VP39"/>
    <property type="match status" value="1"/>
</dbReference>
<organism evidence="5 6">
    <name type="scientific">Flavimaricola marinus</name>
    <dbReference type="NCBI Taxonomy" id="1819565"/>
    <lineage>
        <taxon>Bacteria</taxon>
        <taxon>Pseudomonadati</taxon>
        <taxon>Pseudomonadota</taxon>
        <taxon>Alphaproteobacteria</taxon>
        <taxon>Rhodobacterales</taxon>
        <taxon>Paracoccaceae</taxon>
        <taxon>Flavimaricola</taxon>
    </lineage>
</organism>
<dbReference type="OrthoDB" id="9804590at2"/>
<evidence type="ECO:0000313" key="6">
    <source>
        <dbReference type="Proteomes" id="UP000201613"/>
    </source>
</evidence>
<feature type="active site" description="Nucleophile" evidence="4">
    <location>
        <position position="355"/>
    </location>
</feature>
<evidence type="ECO:0000256" key="3">
    <source>
        <dbReference type="ARBA" id="ARBA00022691"/>
    </source>
</evidence>
<evidence type="ECO:0000256" key="1">
    <source>
        <dbReference type="ARBA" id="ARBA00022603"/>
    </source>
</evidence>
<comment type="similarity">
    <text evidence="4">Belongs to the class I-like SAM-binding methyltransferase superfamily. RNA M5U methyltransferase family.</text>
</comment>
<dbReference type="PANTHER" id="PTHR11061:SF49">
    <property type="entry name" value="23S RRNA (URACIL(1939)-C(5))-METHYLTRANSFERASE RLMD"/>
    <property type="match status" value="1"/>
</dbReference>
<reference evidence="5 6" key="1">
    <citation type="submission" date="2017-05" db="EMBL/GenBank/DDBJ databases">
        <authorList>
            <person name="Song R."/>
            <person name="Chenine A.L."/>
            <person name="Ruprecht R.M."/>
        </authorList>
    </citation>
    <scope>NUCLEOTIDE SEQUENCE [LARGE SCALE GENOMIC DNA]</scope>
    <source>
        <strain evidence="5 6">CECT 8899</strain>
    </source>
</reference>
<feature type="binding site" evidence="4">
    <location>
        <position position="329"/>
    </location>
    <ligand>
        <name>S-adenosyl-L-methionine</name>
        <dbReference type="ChEBI" id="CHEBI:59789"/>
    </ligand>
</feature>
<dbReference type="GO" id="GO:0070475">
    <property type="term" value="P:rRNA base methylation"/>
    <property type="evidence" value="ECO:0007669"/>
    <property type="project" value="TreeGrafter"/>
</dbReference>
<dbReference type="InterPro" id="IPR010280">
    <property type="entry name" value="U5_MeTrfase_fam"/>
</dbReference>
<keyword evidence="1 4" id="KW-0489">Methyltransferase</keyword>
<dbReference type="SUPFAM" id="SSF53335">
    <property type="entry name" value="S-adenosyl-L-methionine-dependent methyltransferases"/>
    <property type="match status" value="1"/>
</dbReference>
<dbReference type="EC" id="2.1.1.190" evidence="5"/>
<dbReference type="RefSeq" id="WP_093991240.1">
    <property type="nucleotide sequence ID" value="NZ_FXZK01000001.1"/>
</dbReference>
<feature type="binding site" evidence="4">
    <location>
        <position position="234"/>
    </location>
    <ligand>
        <name>S-adenosyl-L-methionine</name>
        <dbReference type="ChEBI" id="CHEBI:59789"/>
    </ligand>
</feature>
<keyword evidence="6" id="KW-1185">Reference proteome</keyword>
<dbReference type="PROSITE" id="PS51687">
    <property type="entry name" value="SAM_MT_RNA_M5U"/>
    <property type="match status" value="1"/>
</dbReference>
<feature type="binding site" evidence="4">
    <location>
        <position position="261"/>
    </location>
    <ligand>
        <name>S-adenosyl-L-methionine</name>
        <dbReference type="ChEBI" id="CHEBI:59789"/>
    </ligand>
</feature>
<dbReference type="GO" id="GO:0070041">
    <property type="term" value="F:rRNA (uridine-C5-)-methyltransferase activity"/>
    <property type="evidence" value="ECO:0007669"/>
    <property type="project" value="TreeGrafter"/>
</dbReference>
<dbReference type="EMBL" id="FXZK01000001">
    <property type="protein sequence ID" value="SMY07165.1"/>
    <property type="molecule type" value="Genomic_DNA"/>
</dbReference>
<gene>
    <name evidence="5" type="primary">rlmD</name>
    <name evidence="5" type="ORF">LOM8899_01297</name>
</gene>
<feature type="binding site" evidence="4">
    <location>
        <position position="281"/>
    </location>
    <ligand>
        <name>S-adenosyl-L-methionine</name>
        <dbReference type="ChEBI" id="CHEBI:59789"/>
    </ligand>
</feature>
<accession>A0A238LCM0</accession>
<dbReference type="PANTHER" id="PTHR11061">
    <property type="entry name" value="RNA M5U METHYLTRANSFERASE"/>
    <property type="match status" value="1"/>
</dbReference>
<protein>
    <submittedName>
        <fullName evidence="5">23S rRNA (Uracil(1939)-C(5))-methyltransferase RlmD</fullName>
        <ecNumber evidence="5">2.1.1.190</ecNumber>
    </submittedName>
</protein>
<dbReference type="Pfam" id="PF05958">
    <property type="entry name" value="tRNA_U5-meth_tr"/>
    <property type="match status" value="1"/>
</dbReference>
<evidence type="ECO:0000256" key="4">
    <source>
        <dbReference type="PROSITE-ProRule" id="PRU01024"/>
    </source>
</evidence>
<dbReference type="Proteomes" id="UP000201613">
    <property type="component" value="Unassembled WGS sequence"/>
</dbReference>
<proteinExistence type="inferred from homology"/>
<dbReference type="InterPro" id="IPR029063">
    <property type="entry name" value="SAM-dependent_MTases_sf"/>
</dbReference>
<dbReference type="CDD" id="cd02440">
    <property type="entry name" value="AdoMet_MTases"/>
    <property type="match status" value="1"/>
</dbReference>